<keyword evidence="1" id="KW-0472">Membrane</keyword>
<keyword evidence="4" id="KW-1185">Reference proteome</keyword>
<dbReference type="InterPro" id="IPR012551">
    <property type="entry name" value="DUF1707_SHOCT-like"/>
</dbReference>
<dbReference type="PANTHER" id="PTHR40763">
    <property type="entry name" value="MEMBRANE PROTEIN-RELATED"/>
    <property type="match status" value="1"/>
</dbReference>
<protein>
    <recommendedName>
        <fullName evidence="2">DUF1707 domain-containing protein</fullName>
    </recommendedName>
</protein>
<reference evidence="3 4" key="1">
    <citation type="submission" date="2016-10" db="EMBL/GenBank/DDBJ databases">
        <authorList>
            <person name="de Groot N.N."/>
        </authorList>
    </citation>
    <scope>NUCLEOTIDE SEQUENCE [LARGE SCALE GENOMIC DNA]</scope>
    <source>
        <strain evidence="3 4">DSM 21800</strain>
    </source>
</reference>
<dbReference type="EMBL" id="LT629772">
    <property type="protein sequence ID" value="SDS55390.1"/>
    <property type="molecule type" value="Genomic_DNA"/>
</dbReference>
<evidence type="ECO:0000313" key="3">
    <source>
        <dbReference type="EMBL" id="SDS55390.1"/>
    </source>
</evidence>
<name>A0A1H1T5C7_9ACTN</name>
<accession>A0A1H1T5C7</accession>
<dbReference type="PANTHER" id="PTHR40763:SF5">
    <property type="entry name" value="MEMBRANE PROTEIN"/>
    <property type="match status" value="1"/>
</dbReference>
<evidence type="ECO:0000259" key="2">
    <source>
        <dbReference type="Pfam" id="PF08044"/>
    </source>
</evidence>
<dbReference type="Proteomes" id="UP000199103">
    <property type="component" value="Chromosome I"/>
</dbReference>
<dbReference type="AlphaFoldDB" id="A0A1H1T5C7"/>
<keyword evidence="1" id="KW-1133">Transmembrane helix</keyword>
<dbReference type="Pfam" id="PF08044">
    <property type="entry name" value="DUF1707"/>
    <property type="match status" value="1"/>
</dbReference>
<keyword evidence="1" id="KW-0812">Transmembrane</keyword>
<evidence type="ECO:0000256" key="1">
    <source>
        <dbReference type="SAM" id="Phobius"/>
    </source>
</evidence>
<dbReference type="STRING" id="630515.SAMN04489812_2259"/>
<sequence length="171" mass="19423">MTTVRQRIGDAERDRATECLREHMASGRLDAAEFDDRLEQALTAHYQSDLDGLFVDLPAPHPESAAQPFTPAASSEDRLAQPGAYQDRPISDHQAAGCARAQQTAGWNLMVALMWVGAVVVCATVSWQLWWLMFIPMAMSGGLHKHRRQQAIERHQRHRMRHLGHRAHWQR</sequence>
<gene>
    <name evidence="3" type="ORF">SAMN04489812_2259</name>
</gene>
<evidence type="ECO:0000313" key="4">
    <source>
        <dbReference type="Proteomes" id="UP000199103"/>
    </source>
</evidence>
<proteinExistence type="predicted"/>
<organism evidence="3 4">
    <name type="scientific">Microlunatus soli</name>
    <dbReference type="NCBI Taxonomy" id="630515"/>
    <lineage>
        <taxon>Bacteria</taxon>
        <taxon>Bacillati</taxon>
        <taxon>Actinomycetota</taxon>
        <taxon>Actinomycetes</taxon>
        <taxon>Propionibacteriales</taxon>
        <taxon>Propionibacteriaceae</taxon>
        <taxon>Microlunatus</taxon>
    </lineage>
</organism>
<feature type="transmembrane region" description="Helical" evidence="1">
    <location>
        <begin position="109"/>
        <end position="130"/>
    </location>
</feature>
<feature type="domain" description="DUF1707" evidence="2">
    <location>
        <begin position="7"/>
        <end position="58"/>
    </location>
</feature>